<dbReference type="InterPro" id="IPR003034">
    <property type="entry name" value="SAP_dom"/>
</dbReference>
<dbReference type="AlphaFoldDB" id="A0A426YW69"/>
<gene>
    <name evidence="1" type="ORF">B296_00043016</name>
</gene>
<reference evidence="1 2" key="1">
    <citation type="journal article" date="2014" name="Agronomy (Basel)">
        <title>A Draft Genome Sequence for Ensete ventricosum, the Drought-Tolerant Tree Against Hunger.</title>
        <authorList>
            <person name="Harrison J."/>
            <person name="Moore K.A."/>
            <person name="Paszkiewicz K."/>
            <person name="Jones T."/>
            <person name="Grant M."/>
            <person name="Ambacheew D."/>
            <person name="Muzemil S."/>
            <person name="Studholme D.J."/>
        </authorList>
    </citation>
    <scope>NUCLEOTIDE SEQUENCE [LARGE SCALE GENOMIC DNA]</scope>
</reference>
<comment type="caution">
    <text evidence="1">The sequence shown here is derived from an EMBL/GenBank/DDBJ whole genome shotgun (WGS) entry which is preliminary data.</text>
</comment>
<dbReference type="PROSITE" id="PS50800">
    <property type="entry name" value="SAP"/>
    <property type="match status" value="1"/>
</dbReference>
<sequence length="104" mass="12119">MSTPTFFFVETGFCIYRKTRKGDGENGSDCPAVEIPELDAKDRKCFEVVETLIKDGQMEKLKVDQCKVYLRKYGLRLTGKKDTLIRRIREHLEYGNFIYLSLLT</sequence>
<dbReference type="Pfam" id="PF02037">
    <property type="entry name" value="SAP"/>
    <property type="match status" value="1"/>
</dbReference>
<accession>A0A426YW69</accession>
<evidence type="ECO:0000313" key="2">
    <source>
        <dbReference type="Proteomes" id="UP000287651"/>
    </source>
</evidence>
<dbReference type="InterPro" id="IPR036361">
    <property type="entry name" value="SAP_dom_sf"/>
</dbReference>
<dbReference type="SUPFAM" id="SSF68906">
    <property type="entry name" value="SAP domain"/>
    <property type="match status" value="1"/>
</dbReference>
<dbReference type="SMART" id="SM00513">
    <property type="entry name" value="SAP"/>
    <property type="match status" value="1"/>
</dbReference>
<name>A0A426YW69_ENSVE</name>
<dbReference type="Proteomes" id="UP000287651">
    <property type="component" value="Unassembled WGS sequence"/>
</dbReference>
<dbReference type="EMBL" id="AMZH03009844">
    <property type="protein sequence ID" value="RRT55954.1"/>
    <property type="molecule type" value="Genomic_DNA"/>
</dbReference>
<dbReference type="Gene3D" id="1.10.720.30">
    <property type="entry name" value="SAP domain"/>
    <property type="match status" value="1"/>
</dbReference>
<evidence type="ECO:0000313" key="1">
    <source>
        <dbReference type="EMBL" id="RRT55954.1"/>
    </source>
</evidence>
<proteinExistence type="predicted"/>
<dbReference type="PANTHER" id="PTHR35323">
    <property type="entry name" value="SAP DOMAIN-CONTAINING PROTEIN"/>
    <property type="match status" value="1"/>
</dbReference>
<organism evidence="1 2">
    <name type="scientific">Ensete ventricosum</name>
    <name type="common">Abyssinian banana</name>
    <name type="synonym">Musa ensete</name>
    <dbReference type="NCBI Taxonomy" id="4639"/>
    <lineage>
        <taxon>Eukaryota</taxon>
        <taxon>Viridiplantae</taxon>
        <taxon>Streptophyta</taxon>
        <taxon>Embryophyta</taxon>
        <taxon>Tracheophyta</taxon>
        <taxon>Spermatophyta</taxon>
        <taxon>Magnoliopsida</taxon>
        <taxon>Liliopsida</taxon>
        <taxon>Zingiberales</taxon>
        <taxon>Musaceae</taxon>
        <taxon>Ensete</taxon>
    </lineage>
</organism>
<protein>
    <submittedName>
        <fullName evidence="1">Uncharacterized protein</fullName>
    </submittedName>
</protein>
<dbReference type="PANTHER" id="PTHR35323:SF5">
    <property type="entry name" value="ZINC FINGER CCCH DOMAIN-CONTAINING PROTEIN 62"/>
    <property type="match status" value="1"/>
</dbReference>